<dbReference type="GO" id="GO:0005615">
    <property type="term" value="C:extracellular space"/>
    <property type="evidence" value="ECO:0007669"/>
    <property type="project" value="UniProtKB-KW"/>
</dbReference>
<dbReference type="GO" id="GO:0006955">
    <property type="term" value="P:immune response"/>
    <property type="evidence" value="ECO:0007669"/>
    <property type="project" value="InterPro"/>
</dbReference>
<evidence type="ECO:0000256" key="4">
    <source>
        <dbReference type="ARBA" id="ARBA00022525"/>
    </source>
</evidence>
<evidence type="ECO:0000256" key="2">
    <source>
        <dbReference type="ARBA" id="ARBA00008670"/>
    </source>
</evidence>
<dbReference type="Gene3D" id="2.60.120.40">
    <property type="match status" value="1"/>
</dbReference>
<dbReference type="PANTHER" id="PTHR15151:SF20">
    <property type="entry name" value="TUMOR NECROSIS FACTOR LIGAND SUPERFAMILY MEMBER 12"/>
    <property type="match status" value="1"/>
</dbReference>
<evidence type="ECO:0000256" key="5">
    <source>
        <dbReference type="ARBA" id="ARBA00023157"/>
    </source>
</evidence>
<proteinExistence type="inferred from homology"/>
<dbReference type="PANTHER" id="PTHR15151">
    <property type="entry name" value="PROTEIN EIGER"/>
    <property type="match status" value="1"/>
</dbReference>
<reference evidence="8" key="1">
    <citation type="submission" date="2025-08" db="UniProtKB">
        <authorList>
            <consortium name="Ensembl"/>
        </authorList>
    </citation>
    <scope>IDENTIFICATION</scope>
</reference>
<dbReference type="CTD" id="8742"/>
<organism evidence="8 9">
    <name type="scientific">Paramormyrops kingsleyae</name>
    <dbReference type="NCBI Taxonomy" id="1676925"/>
    <lineage>
        <taxon>Eukaryota</taxon>
        <taxon>Metazoa</taxon>
        <taxon>Chordata</taxon>
        <taxon>Craniata</taxon>
        <taxon>Vertebrata</taxon>
        <taxon>Euteleostomi</taxon>
        <taxon>Actinopterygii</taxon>
        <taxon>Neopterygii</taxon>
        <taxon>Teleostei</taxon>
        <taxon>Osteoglossocephala</taxon>
        <taxon>Osteoglossomorpha</taxon>
        <taxon>Osteoglossiformes</taxon>
        <taxon>Mormyridae</taxon>
        <taxon>Paramormyrops</taxon>
    </lineage>
</organism>
<name>A0A3B3RWA2_9TELE</name>
<comment type="subcellular location">
    <subcellularLocation>
        <location evidence="1">Secreted</location>
    </subcellularLocation>
</comment>
<comment type="similarity">
    <text evidence="2">Belongs to the tumor necrosis factor family.</text>
</comment>
<dbReference type="PROSITE" id="PS50049">
    <property type="entry name" value="THD_2"/>
    <property type="match status" value="1"/>
</dbReference>
<dbReference type="InterPro" id="IPR008983">
    <property type="entry name" value="Tumour_necrosis_fac-like_dom"/>
</dbReference>
<keyword evidence="5" id="KW-1015">Disulfide bond</keyword>
<dbReference type="SMART" id="SM00207">
    <property type="entry name" value="TNF"/>
    <property type="match status" value="1"/>
</dbReference>
<dbReference type="Proteomes" id="UP000261540">
    <property type="component" value="Unplaced"/>
</dbReference>
<evidence type="ECO:0000313" key="8">
    <source>
        <dbReference type="Ensembl" id="ENSPKIP00000022036.1"/>
    </source>
</evidence>
<sequence length="250" mass="28528">MNMRRIMQDRRQMRQLRSVWTCAAVLALMLAVGSVAFTAWAWGQTRSLSLSFKSLQYHLEQVNAQREAIVNLLLEKQLKMDYQRVKRDALNKLGRTDSGSGRRKKKNQDLASHFEIKDQAIVEVGTEGVIKGWTEERLNSTKAVSYDPQEGTFRVERRGVYFLYCQVHFNENQSPYVKLEVSVGKVKVLQCKEGYGTTPSSGSHAFHYMKPCQVSGLLHLEKGDELKVTTGAKFTLLNTVNHYFGLFKVT</sequence>
<protein>
    <submittedName>
        <fullName evidence="8">TNF superfamily member 12</fullName>
    </submittedName>
</protein>
<evidence type="ECO:0000256" key="1">
    <source>
        <dbReference type="ARBA" id="ARBA00004613"/>
    </source>
</evidence>
<dbReference type="InterPro" id="IPR051748">
    <property type="entry name" value="TNF_Ligand_Superfamily"/>
</dbReference>
<dbReference type="GO" id="GO:0005125">
    <property type="term" value="F:cytokine activity"/>
    <property type="evidence" value="ECO:0007669"/>
    <property type="project" value="UniProtKB-KW"/>
</dbReference>
<accession>A0A3B3RWA2</accession>
<dbReference type="GO" id="GO:0016020">
    <property type="term" value="C:membrane"/>
    <property type="evidence" value="ECO:0007669"/>
    <property type="project" value="InterPro"/>
</dbReference>
<dbReference type="STRING" id="1676925.ENSPKIP00000022036"/>
<dbReference type="Pfam" id="PF00229">
    <property type="entry name" value="TNF"/>
    <property type="match status" value="1"/>
</dbReference>
<dbReference type="SUPFAM" id="SSF49842">
    <property type="entry name" value="TNF-like"/>
    <property type="match status" value="1"/>
</dbReference>
<dbReference type="KEGG" id="pki:111854490"/>
<evidence type="ECO:0000256" key="3">
    <source>
        <dbReference type="ARBA" id="ARBA00022514"/>
    </source>
</evidence>
<evidence type="ECO:0000259" key="7">
    <source>
        <dbReference type="PROSITE" id="PS50049"/>
    </source>
</evidence>
<keyword evidence="3" id="KW-0202">Cytokine</keyword>
<evidence type="ECO:0000313" key="9">
    <source>
        <dbReference type="Proteomes" id="UP000261540"/>
    </source>
</evidence>
<evidence type="ECO:0000256" key="6">
    <source>
        <dbReference type="ARBA" id="ARBA00023180"/>
    </source>
</evidence>
<keyword evidence="4" id="KW-0964">Secreted</keyword>
<dbReference type="OrthoDB" id="6159739at2759"/>
<dbReference type="Ensembl" id="ENSPKIT00000002689.1">
    <property type="protein sequence ID" value="ENSPKIP00000022036.1"/>
    <property type="gene ID" value="ENSPKIG00000006202.1"/>
</dbReference>
<keyword evidence="9" id="KW-1185">Reference proteome</keyword>
<dbReference type="InterPro" id="IPR006052">
    <property type="entry name" value="TNF_dom"/>
</dbReference>
<feature type="domain" description="THD" evidence="7">
    <location>
        <begin position="110"/>
        <end position="249"/>
    </location>
</feature>
<dbReference type="GeneID" id="111854490"/>
<dbReference type="RefSeq" id="XP_023688248.1">
    <property type="nucleotide sequence ID" value="XM_023832480.2"/>
</dbReference>
<reference evidence="8" key="2">
    <citation type="submission" date="2025-09" db="UniProtKB">
        <authorList>
            <consortium name="Ensembl"/>
        </authorList>
    </citation>
    <scope>IDENTIFICATION</scope>
</reference>
<keyword evidence="6" id="KW-0325">Glycoprotein</keyword>
<dbReference type="AlphaFoldDB" id="A0A3B3RWA2"/>
<dbReference type="GO" id="GO:0005164">
    <property type="term" value="F:tumor necrosis factor receptor binding"/>
    <property type="evidence" value="ECO:0007669"/>
    <property type="project" value="InterPro"/>
</dbReference>
<dbReference type="GeneTree" id="ENSGT00510000050706"/>